<dbReference type="InterPro" id="IPR000873">
    <property type="entry name" value="AMP-dep_synth/lig_dom"/>
</dbReference>
<evidence type="ECO:0000313" key="6">
    <source>
        <dbReference type="EMBL" id="MCA9757636.1"/>
    </source>
</evidence>
<protein>
    <submittedName>
        <fullName evidence="6">Acyl--CoA ligase</fullName>
    </submittedName>
</protein>
<dbReference type="FunFam" id="3.30.300.30:FF:000008">
    <property type="entry name" value="2,3-dihydroxybenzoate-AMP ligase"/>
    <property type="match status" value="1"/>
</dbReference>
<dbReference type="AlphaFoldDB" id="A0A956NFS6"/>
<dbReference type="PROSITE" id="PS00455">
    <property type="entry name" value="AMP_BINDING"/>
    <property type="match status" value="1"/>
</dbReference>
<dbReference type="EMBL" id="JAGQHS010000110">
    <property type="protein sequence ID" value="MCA9757636.1"/>
    <property type="molecule type" value="Genomic_DNA"/>
</dbReference>
<evidence type="ECO:0000313" key="7">
    <source>
        <dbReference type="Proteomes" id="UP000739538"/>
    </source>
</evidence>
<comment type="caution">
    <text evidence="6">The sequence shown here is derived from an EMBL/GenBank/DDBJ whole genome shotgun (WGS) entry which is preliminary data.</text>
</comment>
<feature type="domain" description="AMP-binding enzyme C-terminal" evidence="5">
    <location>
        <begin position="444"/>
        <end position="523"/>
    </location>
</feature>
<keyword evidence="2 6" id="KW-0436">Ligase</keyword>
<accession>A0A956NFS6</accession>
<dbReference type="SUPFAM" id="SSF56801">
    <property type="entry name" value="Acetyl-CoA synthetase-like"/>
    <property type="match status" value="1"/>
</dbReference>
<feature type="domain" description="AMP-dependent synthetase/ligase" evidence="4">
    <location>
        <begin position="23"/>
        <end position="394"/>
    </location>
</feature>
<organism evidence="6 7">
    <name type="scientific">Eiseniibacteriota bacterium</name>
    <dbReference type="NCBI Taxonomy" id="2212470"/>
    <lineage>
        <taxon>Bacteria</taxon>
        <taxon>Candidatus Eiseniibacteriota</taxon>
    </lineage>
</organism>
<dbReference type="Proteomes" id="UP000739538">
    <property type="component" value="Unassembled WGS sequence"/>
</dbReference>
<reference evidence="6" key="1">
    <citation type="submission" date="2020-04" db="EMBL/GenBank/DDBJ databases">
        <authorList>
            <person name="Zhang T."/>
        </authorList>
    </citation>
    <scope>NUCLEOTIDE SEQUENCE</scope>
    <source>
        <strain evidence="6">HKST-UBA02</strain>
    </source>
</reference>
<evidence type="ECO:0000256" key="2">
    <source>
        <dbReference type="ARBA" id="ARBA00022598"/>
    </source>
</evidence>
<dbReference type="PANTHER" id="PTHR43767">
    <property type="entry name" value="LONG-CHAIN-FATTY-ACID--COA LIGASE"/>
    <property type="match status" value="1"/>
</dbReference>
<dbReference type="InterPro" id="IPR045851">
    <property type="entry name" value="AMP-bd_C_sf"/>
</dbReference>
<feature type="region of interest" description="Disordered" evidence="3">
    <location>
        <begin position="519"/>
        <end position="540"/>
    </location>
</feature>
<dbReference type="Gene3D" id="3.30.300.30">
    <property type="match status" value="1"/>
</dbReference>
<evidence type="ECO:0000259" key="5">
    <source>
        <dbReference type="Pfam" id="PF13193"/>
    </source>
</evidence>
<comment type="similarity">
    <text evidence="1">Belongs to the ATP-dependent AMP-binding enzyme family.</text>
</comment>
<reference evidence="6" key="2">
    <citation type="journal article" date="2021" name="Microbiome">
        <title>Successional dynamics and alternative stable states in a saline activated sludge microbial community over 9 years.</title>
        <authorList>
            <person name="Wang Y."/>
            <person name="Ye J."/>
            <person name="Ju F."/>
            <person name="Liu L."/>
            <person name="Boyd J.A."/>
            <person name="Deng Y."/>
            <person name="Parks D.H."/>
            <person name="Jiang X."/>
            <person name="Yin X."/>
            <person name="Woodcroft B.J."/>
            <person name="Tyson G.W."/>
            <person name="Hugenholtz P."/>
            <person name="Polz M.F."/>
            <person name="Zhang T."/>
        </authorList>
    </citation>
    <scope>NUCLEOTIDE SEQUENCE</scope>
    <source>
        <strain evidence="6">HKST-UBA02</strain>
    </source>
</reference>
<dbReference type="InterPro" id="IPR025110">
    <property type="entry name" value="AMP-bd_C"/>
</dbReference>
<dbReference type="InterPro" id="IPR050237">
    <property type="entry name" value="ATP-dep_AMP-bd_enzyme"/>
</dbReference>
<dbReference type="InterPro" id="IPR020845">
    <property type="entry name" value="AMP-binding_CS"/>
</dbReference>
<feature type="compositionally biased region" description="Basic and acidic residues" evidence="3">
    <location>
        <begin position="519"/>
        <end position="533"/>
    </location>
</feature>
<sequence>MTVSSTYDFIKDVTRLDDLLRRQSLLDPDATLLRLPTGTVTYEAVEEKAKEFARLLLDLGVEHGDRVAILAENGVGFVAAFYGAMRAGAVAVPVNTAVDGRGLAHVLRDSGARVLMMTKRFLRATESAMEDGDATSGVQFVIGENALAGGKAEHVVWLPDEPARGSRYAGPPGLEPFGHAELDDVATIIYTSGSTGAPRGATLTHRNVLTNTWSILEYLRLSEEDRMLVILPFYYVYGMSLLNTHVAVGGALIVGTELFFPNKVVDRMHAEKATGFAGVPSSFNVLLHRSRFPQDVPPSLQYVTQAGGAMAPELTRELIDALPAADIFVMYGATEASARLSYVPPHKLKHKLGSIGVAIPGVTLRVLREDGTEADVDDPGELVASGDNIMRGYWGAPEETAEVLGPDGLRTGDLARRDADGYFYIVGRKKEMIKSGAHRISPKEIEERLVEHPAVLEAAVIGVPDELLGEAIVAFVVLHTNVGGGELPDERAIQRFLMDRVAEYKVPRRVLFRESLPKNESGKIQKRELKTDVDSSEDAS</sequence>
<dbReference type="PANTHER" id="PTHR43767:SF1">
    <property type="entry name" value="NONRIBOSOMAL PEPTIDE SYNTHASE PES1 (EUROFUNG)-RELATED"/>
    <property type="match status" value="1"/>
</dbReference>
<name>A0A956NFS6_UNCEI</name>
<dbReference type="Pfam" id="PF00501">
    <property type="entry name" value="AMP-binding"/>
    <property type="match status" value="1"/>
</dbReference>
<dbReference type="InterPro" id="IPR042099">
    <property type="entry name" value="ANL_N_sf"/>
</dbReference>
<evidence type="ECO:0000256" key="1">
    <source>
        <dbReference type="ARBA" id="ARBA00006432"/>
    </source>
</evidence>
<proteinExistence type="inferred from homology"/>
<gene>
    <name evidence="6" type="ORF">KDA27_17665</name>
</gene>
<dbReference type="GO" id="GO:0016878">
    <property type="term" value="F:acid-thiol ligase activity"/>
    <property type="evidence" value="ECO:0007669"/>
    <property type="project" value="UniProtKB-ARBA"/>
</dbReference>
<evidence type="ECO:0000259" key="4">
    <source>
        <dbReference type="Pfam" id="PF00501"/>
    </source>
</evidence>
<evidence type="ECO:0000256" key="3">
    <source>
        <dbReference type="SAM" id="MobiDB-lite"/>
    </source>
</evidence>
<dbReference type="Pfam" id="PF13193">
    <property type="entry name" value="AMP-binding_C"/>
    <property type="match status" value="1"/>
</dbReference>
<dbReference type="Gene3D" id="3.40.50.12780">
    <property type="entry name" value="N-terminal domain of ligase-like"/>
    <property type="match status" value="1"/>
</dbReference>